<organism evidence="1">
    <name type="scientific">marine metagenome</name>
    <dbReference type="NCBI Taxonomy" id="408172"/>
    <lineage>
        <taxon>unclassified sequences</taxon>
        <taxon>metagenomes</taxon>
        <taxon>ecological metagenomes</taxon>
    </lineage>
</organism>
<proteinExistence type="predicted"/>
<name>A0A381XTW5_9ZZZZ</name>
<sequence length="35" mass="3841">MHFAIETIDFYGVGPLSSVLDSGYNKLLSGGWHTK</sequence>
<gene>
    <name evidence="1" type="ORF">METZ01_LOCUS121032</name>
</gene>
<reference evidence="1" key="1">
    <citation type="submission" date="2018-05" db="EMBL/GenBank/DDBJ databases">
        <authorList>
            <person name="Lanie J.A."/>
            <person name="Ng W.-L."/>
            <person name="Kazmierczak K.M."/>
            <person name="Andrzejewski T.M."/>
            <person name="Davidsen T.M."/>
            <person name="Wayne K.J."/>
            <person name="Tettelin H."/>
            <person name="Glass J.I."/>
            <person name="Rusch D."/>
            <person name="Podicherti R."/>
            <person name="Tsui H.-C.T."/>
            <person name="Winkler M.E."/>
        </authorList>
    </citation>
    <scope>NUCLEOTIDE SEQUENCE</scope>
</reference>
<protein>
    <submittedName>
        <fullName evidence="1">Uncharacterized protein</fullName>
    </submittedName>
</protein>
<dbReference type="EMBL" id="UINC01016363">
    <property type="protein sequence ID" value="SVA68178.1"/>
    <property type="molecule type" value="Genomic_DNA"/>
</dbReference>
<dbReference type="AlphaFoldDB" id="A0A381XTW5"/>
<accession>A0A381XTW5</accession>
<evidence type="ECO:0000313" key="1">
    <source>
        <dbReference type="EMBL" id="SVA68178.1"/>
    </source>
</evidence>